<dbReference type="Gene3D" id="3.40.50.410">
    <property type="entry name" value="von Willebrand factor, type A domain"/>
    <property type="match status" value="1"/>
</dbReference>
<feature type="domain" description="VWFA" evidence="1">
    <location>
        <begin position="348"/>
        <end position="518"/>
    </location>
</feature>
<organism evidence="2">
    <name type="scientific">marine sediment metagenome</name>
    <dbReference type="NCBI Taxonomy" id="412755"/>
    <lineage>
        <taxon>unclassified sequences</taxon>
        <taxon>metagenomes</taxon>
        <taxon>ecological metagenomes</taxon>
    </lineage>
</organism>
<sequence length="521" mass="59987">MQALNFRHDTLIEIATFLVRRWSEKENVTVEFSDKADTKTRLKEKRVILSPIEKYVGNDFQRYRQFRATLWCESMRLRFCKKILSSDHAYGFILNTIETRRIELLGRKTWRGMDEEIVFNYGFQWNYRPLLNSIYGKPRIVEAFFQYFLFGALKGEVQASHYDKVYKAAKYAKKILQKTIDNNYETEWMEKQIPEIIKILDIDSLMTIPIAIPKMKPGMAITEEELLKSLIKVSKHREGDFGKVDPKAAAKGENVFDEYKVLLDENKKNENRGLGVETIGVQIPKSTSVDETTIYDLDLINSLKTKFKDWKSGWKEHHLRSGEEFDEESYIEGHEPFFTDVKKTIKTKIVILLDHSSSIASDQLEYKKATLALCEVLSYLKIKFAVYAFNTQARSVICWLVKSADMKWNNVCAKRLTQIVANGGTPLAEVYDKMYPIMQSKRPDIFLTLTDGEPSDPTAVRSMLKSLKSIGIKMVAIGLGSNTMRATMIANNLRHLGYERTLAVSRLNDIPKKVLNVLGDG</sequence>
<evidence type="ECO:0000313" key="2">
    <source>
        <dbReference type="EMBL" id="KKM61279.1"/>
    </source>
</evidence>
<name>A0A0F9IVD2_9ZZZZ</name>
<evidence type="ECO:0000259" key="1">
    <source>
        <dbReference type="PROSITE" id="PS50234"/>
    </source>
</evidence>
<dbReference type="InterPro" id="IPR002035">
    <property type="entry name" value="VWF_A"/>
</dbReference>
<dbReference type="EMBL" id="LAZR01011512">
    <property type="protein sequence ID" value="KKM61279.1"/>
    <property type="molecule type" value="Genomic_DNA"/>
</dbReference>
<dbReference type="Pfam" id="PF00092">
    <property type="entry name" value="VWA"/>
    <property type="match status" value="1"/>
</dbReference>
<dbReference type="CDD" id="cd00198">
    <property type="entry name" value="vWFA"/>
    <property type="match status" value="1"/>
</dbReference>
<protein>
    <recommendedName>
        <fullName evidence="1">VWFA domain-containing protein</fullName>
    </recommendedName>
</protein>
<dbReference type="SUPFAM" id="SSF53300">
    <property type="entry name" value="vWA-like"/>
    <property type="match status" value="1"/>
</dbReference>
<dbReference type="AlphaFoldDB" id="A0A0F9IVD2"/>
<gene>
    <name evidence="2" type="ORF">LCGC14_1533320</name>
</gene>
<reference evidence="2" key="1">
    <citation type="journal article" date="2015" name="Nature">
        <title>Complex archaea that bridge the gap between prokaryotes and eukaryotes.</title>
        <authorList>
            <person name="Spang A."/>
            <person name="Saw J.H."/>
            <person name="Jorgensen S.L."/>
            <person name="Zaremba-Niedzwiedzka K."/>
            <person name="Martijn J."/>
            <person name="Lind A.E."/>
            <person name="van Eijk R."/>
            <person name="Schleper C."/>
            <person name="Guy L."/>
            <person name="Ettema T.J."/>
        </authorList>
    </citation>
    <scope>NUCLEOTIDE SEQUENCE</scope>
</reference>
<accession>A0A0F9IVD2</accession>
<proteinExistence type="predicted"/>
<dbReference type="PROSITE" id="PS50234">
    <property type="entry name" value="VWFA"/>
    <property type="match status" value="1"/>
</dbReference>
<dbReference type="SMART" id="SM00327">
    <property type="entry name" value="VWA"/>
    <property type="match status" value="1"/>
</dbReference>
<dbReference type="InterPro" id="IPR036465">
    <property type="entry name" value="vWFA_dom_sf"/>
</dbReference>
<comment type="caution">
    <text evidence="2">The sequence shown here is derived from an EMBL/GenBank/DDBJ whole genome shotgun (WGS) entry which is preliminary data.</text>
</comment>